<keyword evidence="5" id="KW-1185">Reference proteome</keyword>
<organism evidence="4 5">
    <name type="scientific">Azospirillum picis</name>
    <dbReference type="NCBI Taxonomy" id="488438"/>
    <lineage>
        <taxon>Bacteria</taxon>
        <taxon>Pseudomonadati</taxon>
        <taxon>Pseudomonadota</taxon>
        <taxon>Alphaproteobacteria</taxon>
        <taxon>Rhodospirillales</taxon>
        <taxon>Azospirillaceae</taxon>
        <taxon>Azospirillum</taxon>
    </lineage>
</organism>
<dbReference type="EMBL" id="JAUSVU010000005">
    <property type="protein sequence ID" value="MDQ0532963.1"/>
    <property type="molecule type" value="Genomic_DNA"/>
</dbReference>
<dbReference type="InterPro" id="IPR008792">
    <property type="entry name" value="PQQD"/>
</dbReference>
<dbReference type="Pfam" id="PF05402">
    <property type="entry name" value="PqqD"/>
    <property type="match status" value="1"/>
</dbReference>
<sequence length="103" mass="11109">MNAIAPTPAIAEADRLRLAPGVMLRNDRRRGQWMLMAPERLLVLDEMALAVVRACVGTGGDADADVAAGIDRLTTEYDAPRAEVAADVLEMLTDLRNKGYVVS</sequence>
<evidence type="ECO:0000313" key="5">
    <source>
        <dbReference type="Proteomes" id="UP001244552"/>
    </source>
</evidence>
<keyword evidence="3" id="KW-0884">PQQ biosynthesis</keyword>
<dbReference type="Proteomes" id="UP001244552">
    <property type="component" value="Unassembled WGS sequence"/>
</dbReference>
<evidence type="ECO:0000256" key="1">
    <source>
        <dbReference type="ARBA" id="ARBA00004886"/>
    </source>
</evidence>
<comment type="subunit">
    <text evidence="2">Monomer. Interacts with PqqE.</text>
</comment>
<reference evidence="4 5" key="1">
    <citation type="submission" date="2023-07" db="EMBL/GenBank/DDBJ databases">
        <title>Genomic Encyclopedia of Type Strains, Phase IV (KMG-IV): sequencing the most valuable type-strain genomes for metagenomic binning, comparative biology and taxonomic classification.</title>
        <authorList>
            <person name="Goeker M."/>
        </authorList>
    </citation>
    <scope>NUCLEOTIDE SEQUENCE [LARGE SCALE GENOMIC DNA]</scope>
    <source>
        <strain evidence="4 5">DSM 19922</strain>
    </source>
</reference>
<dbReference type="InterPro" id="IPR022479">
    <property type="entry name" value="PqqD_bac"/>
</dbReference>
<dbReference type="Gene3D" id="1.10.10.1150">
    <property type="entry name" value="Coenzyme PQQ synthesis protein D (PqqD)"/>
    <property type="match status" value="1"/>
</dbReference>
<dbReference type="InterPro" id="IPR041881">
    <property type="entry name" value="PqqD_sf"/>
</dbReference>
<gene>
    <name evidence="4" type="ORF">QO018_001812</name>
</gene>
<comment type="pathway">
    <text evidence="1">Cofactor biosynthesis; pyrroloquinoline quinone biosynthesis.</text>
</comment>
<accession>A0ABU0MHR4</accession>
<evidence type="ECO:0000256" key="2">
    <source>
        <dbReference type="ARBA" id="ARBA00011741"/>
    </source>
</evidence>
<dbReference type="NCBIfam" id="TIGR03859">
    <property type="entry name" value="PQQ_PqqD"/>
    <property type="match status" value="1"/>
</dbReference>
<protein>
    <submittedName>
        <fullName evidence="4">Pyrroloquinoline quinone biosynthesis protein D</fullName>
    </submittedName>
</protein>
<proteinExistence type="predicted"/>
<evidence type="ECO:0000256" key="3">
    <source>
        <dbReference type="ARBA" id="ARBA00022905"/>
    </source>
</evidence>
<comment type="caution">
    <text evidence="4">The sequence shown here is derived from an EMBL/GenBank/DDBJ whole genome shotgun (WGS) entry which is preliminary data.</text>
</comment>
<name>A0ABU0MHR4_9PROT</name>
<dbReference type="RefSeq" id="WP_209981261.1">
    <property type="nucleotide sequence ID" value="NZ_JAGINO010000005.1"/>
</dbReference>
<evidence type="ECO:0000313" key="4">
    <source>
        <dbReference type="EMBL" id="MDQ0532963.1"/>
    </source>
</evidence>